<evidence type="ECO:0000313" key="4">
    <source>
        <dbReference type="Proteomes" id="UP001172102"/>
    </source>
</evidence>
<reference evidence="3" key="1">
    <citation type="submission" date="2023-06" db="EMBL/GenBank/DDBJ databases">
        <title>Genome-scale phylogeny and comparative genomics of the fungal order Sordariales.</title>
        <authorList>
            <consortium name="Lawrence Berkeley National Laboratory"/>
            <person name="Hensen N."/>
            <person name="Bonometti L."/>
            <person name="Westerberg I."/>
            <person name="Brannstrom I.O."/>
            <person name="Guillou S."/>
            <person name="Cros-Aarteil S."/>
            <person name="Calhoun S."/>
            <person name="Haridas S."/>
            <person name="Kuo A."/>
            <person name="Mondo S."/>
            <person name="Pangilinan J."/>
            <person name="Riley R."/>
            <person name="Labutti K."/>
            <person name="Andreopoulos B."/>
            <person name="Lipzen A."/>
            <person name="Chen C."/>
            <person name="Yanf M."/>
            <person name="Daum C."/>
            <person name="Ng V."/>
            <person name="Clum A."/>
            <person name="Steindorff A."/>
            <person name="Ohm R."/>
            <person name="Martin F."/>
            <person name="Silar P."/>
            <person name="Natvig D."/>
            <person name="Lalanne C."/>
            <person name="Gautier V."/>
            <person name="Ament-Velasquez S.L."/>
            <person name="Kruys A."/>
            <person name="Hutchinson M.I."/>
            <person name="Powell A.J."/>
            <person name="Barry K."/>
            <person name="Miller A.N."/>
            <person name="Grigoriev I.V."/>
            <person name="Debuchy R."/>
            <person name="Gladieux P."/>
            <person name="Thoren M.H."/>
            <person name="Johannesson H."/>
        </authorList>
    </citation>
    <scope>NUCLEOTIDE SEQUENCE</scope>
    <source>
        <strain evidence="3">SMH4607-1</strain>
    </source>
</reference>
<gene>
    <name evidence="3" type="ORF">B0H67DRAFT_590935</name>
</gene>
<feature type="signal peptide" evidence="2">
    <location>
        <begin position="1"/>
        <end position="19"/>
    </location>
</feature>
<proteinExistence type="predicted"/>
<feature type="compositionally biased region" description="Pro residues" evidence="1">
    <location>
        <begin position="39"/>
        <end position="65"/>
    </location>
</feature>
<evidence type="ECO:0000256" key="2">
    <source>
        <dbReference type="SAM" id="SignalP"/>
    </source>
</evidence>
<protein>
    <submittedName>
        <fullName evidence="3">Uncharacterized protein</fullName>
    </submittedName>
</protein>
<evidence type="ECO:0000256" key="1">
    <source>
        <dbReference type="SAM" id="MobiDB-lite"/>
    </source>
</evidence>
<keyword evidence="4" id="KW-1185">Reference proteome</keyword>
<comment type="caution">
    <text evidence="3">The sequence shown here is derived from an EMBL/GenBank/DDBJ whole genome shotgun (WGS) entry which is preliminary data.</text>
</comment>
<evidence type="ECO:0000313" key="3">
    <source>
        <dbReference type="EMBL" id="KAK0708689.1"/>
    </source>
</evidence>
<dbReference type="Proteomes" id="UP001172102">
    <property type="component" value="Unassembled WGS sequence"/>
</dbReference>
<sequence length="204" mass="20007">MQLSKFLLFGALFTTATTALPQRGGNRGGDGQGGRPRIRPPPNSDLNNPPPPPPPAPPAAPPPADGAPAAGGGGNGGGGGGGGGNAGQINTAVIPDDFGIQTGSGVGTNGTPIPADCPPAPTDPKFLGGLSQLLTDGFFPDPSVPAPINLARFNDAGDQSVQTNRDRATAMVQVLQSLSGTKGVGCPGASVPVLIAQQRTGVVV</sequence>
<keyword evidence="2" id="KW-0732">Signal</keyword>
<feature type="region of interest" description="Disordered" evidence="1">
    <location>
        <begin position="15"/>
        <end position="91"/>
    </location>
</feature>
<name>A0AA40A3P3_9PEZI</name>
<feature type="compositionally biased region" description="Gly residues" evidence="1">
    <location>
        <begin position="69"/>
        <end position="86"/>
    </location>
</feature>
<accession>A0AA40A3P3</accession>
<dbReference type="EMBL" id="JAUKUA010000006">
    <property type="protein sequence ID" value="KAK0708689.1"/>
    <property type="molecule type" value="Genomic_DNA"/>
</dbReference>
<feature type="chain" id="PRO_5041233412" evidence="2">
    <location>
        <begin position="20"/>
        <end position="204"/>
    </location>
</feature>
<feature type="compositionally biased region" description="Low complexity" evidence="1">
    <location>
        <begin position="15"/>
        <end position="24"/>
    </location>
</feature>
<dbReference type="AlphaFoldDB" id="A0AA40A3P3"/>
<feature type="compositionally biased region" description="Gly residues" evidence="1">
    <location>
        <begin position="25"/>
        <end position="34"/>
    </location>
</feature>
<organism evidence="3 4">
    <name type="scientific">Lasiosphaeris hirsuta</name>
    <dbReference type="NCBI Taxonomy" id="260670"/>
    <lineage>
        <taxon>Eukaryota</taxon>
        <taxon>Fungi</taxon>
        <taxon>Dikarya</taxon>
        <taxon>Ascomycota</taxon>
        <taxon>Pezizomycotina</taxon>
        <taxon>Sordariomycetes</taxon>
        <taxon>Sordariomycetidae</taxon>
        <taxon>Sordariales</taxon>
        <taxon>Lasiosphaeriaceae</taxon>
        <taxon>Lasiosphaeris</taxon>
    </lineage>
</organism>